<protein>
    <submittedName>
        <fullName evidence="1">Uncharacterized protein</fullName>
    </submittedName>
</protein>
<sequence length="100" mass="11472">MGKNQKLFNPESRPVQFAHCTVEEVIYLLPNPPLHLIAIIQFFSSHHHHVVLNIFSIFSINPQLCESITTSSLAPVDLLDKGLHRRVDQILMNDFKSDIR</sequence>
<name>A0A8D8QS65_9HEMI</name>
<evidence type="ECO:0000313" key="1">
    <source>
        <dbReference type="EMBL" id="CAG6636712.1"/>
    </source>
</evidence>
<reference evidence="1" key="1">
    <citation type="submission" date="2021-05" db="EMBL/GenBank/DDBJ databases">
        <authorList>
            <person name="Alioto T."/>
            <person name="Alioto T."/>
            <person name="Gomez Garrido J."/>
        </authorList>
    </citation>
    <scope>NUCLEOTIDE SEQUENCE</scope>
</reference>
<proteinExistence type="predicted"/>
<dbReference type="AlphaFoldDB" id="A0A8D8QS65"/>
<accession>A0A8D8QS65</accession>
<dbReference type="EMBL" id="HBUF01095369">
    <property type="protein sequence ID" value="CAG6636712.1"/>
    <property type="molecule type" value="Transcribed_RNA"/>
</dbReference>
<organism evidence="1">
    <name type="scientific">Cacopsylla melanoneura</name>
    <dbReference type="NCBI Taxonomy" id="428564"/>
    <lineage>
        <taxon>Eukaryota</taxon>
        <taxon>Metazoa</taxon>
        <taxon>Ecdysozoa</taxon>
        <taxon>Arthropoda</taxon>
        <taxon>Hexapoda</taxon>
        <taxon>Insecta</taxon>
        <taxon>Pterygota</taxon>
        <taxon>Neoptera</taxon>
        <taxon>Paraneoptera</taxon>
        <taxon>Hemiptera</taxon>
        <taxon>Sternorrhyncha</taxon>
        <taxon>Psylloidea</taxon>
        <taxon>Psyllidae</taxon>
        <taxon>Psyllinae</taxon>
        <taxon>Cacopsylla</taxon>
    </lineage>
</organism>